<dbReference type="EMBL" id="FP671138">
    <property type="protein sequence ID" value="CBH41016.1"/>
    <property type="molecule type" value="Genomic_DNA"/>
</dbReference>
<dbReference type="RefSeq" id="WP_013022327.1">
    <property type="nucleotide sequence ID" value="NC_013948.1"/>
</dbReference>
<evidence type="ECO:0000256" key="8">
    <source>
        <dbReference type="SAM" id="MobiDB-lite"/>
    </source>
</evidence>
<name>C5JAE2_MYCAA</name>
<keyword evidence="5" id="KW-0472">Membrane</keyword>
<comment type="subcellular location">
    <subcellularLocation>
        <location evidence="1">Cell membrane</location>
        <topology evidence="1">Lipid-anchor</topology>
    </subcellularLocation>
</comment>
<evidence type="ECO:0000256" key="9">
    <source>
        <dbReference type="SAM" id="SignalP"/>
    </source>
</evidence>
<dbReference type="Proteomes" id="UP000006902">
    <property type="component" value="Chromosome"/>
</dbReference>
<dbReference type="InterPro" id="IPR049890">
    <property type="entry name" value="VlpA-F-like_signal"/>
</dbReference>
<protein>
    <submittedName>
        <fullName evidence="10">Variable surface lipoprotein H (VpmaH)</fullName>
    </submittedName>
</protein>
<feature type="chain" id="PRO_5007648145" evidence="9">
    <location>
        <begin position="23"/>
        <end position="225"/>
    </location>
</feature>
<feature type="compositionally biased region" description="Low complexity" evidence="8">
    <location>
        <begin position="89"/>
        <end position="102"/>
    </location>
</feature>
<dbReference type="EMBL" id="FP245515">
    <property type="protein sequence ID" value="CAX65740.1"/>
    <property type="molecule type" value="Genomic_DNA"/>
</dbReference>
<organism evidence="10">
    <name type="scientific">Mycoplasmopsis agalactiae</name>
    <name type="common">Mycoplasma agalactiae</name>
    <dbReference type="NCBI Taxonomy" id="2110"/>
    <lineage>
        <taxon>Bacteria</taxon>
        <taxon>Bacillati</taxon>
        <taxon>Mycoplasmatota</taxon>
        <taxon>Mycoplasmoidales</taxon>
        <taxon>Metamycoplasmataceae</taxon>
        <taxon>Mycoplasmopsis</taxon>
    </lineage>
</organism>
<accession>C5JAE2</accession>
<accession>D3VRR8</accession>
<proteinExistence type="predicted"/>
<reference evidence="11" key="3">
    <citation type="submission" date="2009-11" db="EMBL/GenBank/DDBJ databases">
        <authorList>
            <person name="Prasad N."/>
            <person name="Shashidhara L.S."/>
        </authorList>
    </citation>
    <scope>NUCLEOTIDE SEQUENCE</scope>
    <source>
        <strain evidence="11">5632</strain>
    </source>
</reference>
<feature type="compositionally biased region" description="Basic and acidic residues" evidence="8">
    <location>
        <begin position="24"/>
        <end position="85"/>
    </location>
</feature>
<evidence type="ECO:0000256" key="3">
    <source>
        <dbReference type="ARBA" id="ARBA00022729"/>
    </source>
</evidence>
<dbReference type="NCBIfam" id="NF033817">
    <property type="entry name" value="Mplas_variab_LP"/>
    <property type="match status" value="1"/>
</dbReference>
<gene>
    <name evidence="10" type="primary">vpmaH</name>
    <name evidence="10" type="ordered locus">MAGa8150</name>
</gene>
<feature type="compositionally biased region" description="Basic and acidic residues" evidence="8">
    <location>
        <begin position="103"/>
        <end position="116"/>
    </location>
</feature>
<evidence type="ECO:0000256" key="7">
    <source>
        <dbReference type="ARBA" id="ARBA00023288"/>
    </source>
</evidence>
<keyword evidence="3 9" id="KW-0732">Signal</keyword>
<dbReference type="GO" id="GO:0005886">
    <property type="term" value="C:plasma membrane"/>
    <property type="evidence" value="ECO:0007669"/>
    <property type="project" value="UniProtKB-SubCell"/>
</dbReference>
<keyword evidence="4" id="KW-0677">Repeat</keyword>
<keyword evidence="7 10" id="KW-0449">Lipoprotein</keyword>
<evidence type="ECO:0000313" key="10">
    <source>
        <dbReference type="EMBL" id="CAX65740.1"/>
    </source>
</evidence>
<dbReference type="AlphaFoldDB" id="C5JAE2"/>
<keyword evidence="6" id="KW-0564">Palmitate</keyword>
<evidence type="ECO:0000313" key="11">
    <source>
        <dbReference type="EMBL" id="CBH41016.1"/>
    </source>
</evidence>
<evidence type="ECO:0000256" key="6">
    <source>
        <dbReference type="ARBA" id="ARBA00023139"/>
    </source>
</evidence>
<evidence type="ECO:0000256" key="5">
    <source>
        <dbReference type="ARBA" id="ARBA00023136"/>
    </source>
</evidence>
<evidence type="ECO:0000256" key="1">
    <source>
        <dbReference type="ARBA" id="ARBA00004193"/>
    </source>
</evidence>
<dbReference type="KEGG" id="mal:MAGa8150"/>
<keyword evidence="2" id="KW-1003">Cell membrane</keyword>
<evidence type="ECO:0000256" key="2">
    <source>
        <dbReference type="ARBA" id="ARBA00022475"/>
    </source>
</evidence>
<feature type="signal peptide" evidence="9">
    <location>
        <begin position="1"/>
        <end position="22"/>
    </location>
</feature>
<feature type="region of interest" description="Disordered" evidence="8">
    <location>
        <begin position="24"/>
        <end position="116"/>
    </location>
</feature>
<evidence type="ECO:0000313" key="12">
    <source>
        <dbReference type="Proteomes" id="UP000006902"/>
    </source>
</evidence>
<reference evidence="10" key="2">
    <citation type="submission" date="2009-04" db="EMBL/GenBank/DDBJ databases">
        <authorList>
            <person name="Genoscope - CEA"/>
        </authorList>
    </citation>
    <scope>NUCLEOTIDE SEQUENCE</scope>
    <source>
        <strain evidence="10">5632</strain>
    </source>
</reference>
<reference evidence="10" key="1">
    <citation type="journal article" date="2009" name="J. Bacteriol.">
        <title>Occurrence, plasticity, and evolution of the vpma gene family, a genetic system devoted to high-frequency surface variation in Mycoplasma agalactiae.</title>
        <authorList>
            <person name="Nouvel L.X."/>
            <person name="Marenda M."/>
            <person name="Sirand-Pugnet P."/>
            <person name="Sagne E."/>
            <person name="Glew M."/>
            <person name="Mangenot S."/>
            <person name="Barbe V."/>
            <person name="Barre A."/>
            <person name="Claverol S."/>
            <person name="Citti C."/>
        </authorList>
    </citation>
    <scope>NUCLEOTIDE SEQUENCE</scope>
    <source>
        <strain evidence="10">5632</strain>
    </source>
</reference>
<evidence type="ECO:0000256" key="4">
    <source>
        <dbReference type="ARBA" id="ARBA00022737"/>
    </source>
</evidence>
<reference evidence="12" key="4">
    <citation type="journal article" date="2010" name="BMC Genomics">
        <title>Comparative genomic and proteomic analyses of two Mycoplasma agalactiae strains: clues to the macro- and micro-events that are shaping mycoplasma diversity.</title>
        <authorList>
            <person name="Nouvel L.X."/>
            <person name="Sirand-Pugnet P."/>
            <person name="Marenda M.S."/>
            <person name="Sagne E."/>
            <person name="Barbe V."/>
            <person name="Mangenot S."/>
            <person name="Schenowitz C."/>
            <person name="Jacob D."/>
            <person name="Barre A."/>
            <person name="Claverol S."/>
            <person name="Blanchard A."/>
            <person name="Citti C."/>
        </authorList>
    </citation>
    <scope>NUCLEOTIDE SEQUENCE [LARGE SCALE GENOMIC DNA]</scope>
    <source>
        <strain evidence="12">5632</strain>
    </source>
</reference>
<sequence length="225" mass="24942">MKKSKFLLLGSVSSLAAIPFVAAKCDDTKDESKKPAETPGKDQKDPKAPADDKMTGDKDKAGKDKDDKTGGNTSTDKKDPKEPGGDRSTTPPADDPNATPAVPKKEHQKLDELKKGTKEIIVSLEGYVTEIKKAKFDMSKFESFKKENKDLDYVSGLNEKTFPVLVNDFTTQLTEFIEGLKETLEDMSKEDGWTNEDIDAVKEQNKEISDIVKKQLEVLKKISKQ</sequence>